<name>A0AAD6V019_9AGAR</name>
<accession>A0AAD6V019</accession>
<dbReference type="EMBL" id="JARJCW010000072">
    <property type="protein sequence ID" value="KAJ7198532.1"/>
    <property type="molecule type" value="Genomic_DNA"/>
</dbReference>
<feature type="region of interest" description="Disordered" evidence="1">
    <location>
        <begin position="363"/>
        <end position="413"/>
    </location>
</feature>
<evidence type="ECO:0000313" key="2">
    <source>
        <dbReference type="EMBL" id="KAJ7198532.1"/>
    </source>
</evidence>
<evidence type="ECO:0000256" key="1">
    <source>
        <dbReference type="SAM" id="MobiDB-lite"/>
    </source>
</evidence>
<dbReference type="AlphaFoldDB" id="A0AAD6V019"/>
<organism evidence="2 3">
    <name type="scientific">Mycena pura</name>
    <dbReference type="NCBI Taxonomy" id="153505"/>
    <lineage>
        <taxon>Eukaryota</taxon>
        <taxon>Fungi</taxon>
        <taxon>Dikarya</taxon>
        <taxon>Basidiomycota</taxon>
        <taxon>Agaricomycotina</taxon>
        <taxon>Agaricomycetes</taxon>
        <taxon>Agaricomycetidae</taxon>
        <taxon>Agaricales</taxon>
        <taxon>Marasmiineae</taxon>
        <taxon>Mycenaceae</taxon>
        <taxon>Mycena</taxon>
    </lineage>
</organism>
<feature type="region of interest" description="Disordered" evidence="1">
    <location>
        <begin position="248"/>
        <end position="271"/>
    </location>
</feature>
<feature type="compositionally biased region" description="Polar residues" evidence="1">
    <location>
        <begin position="646"/>
        <end position="657"/>
    </location>
</feature>
<feature type="compositionally biased region" description="Pro residues" evidence="1">
    <location>
        <begin position="253"/>
        <end position="268"/>
    </location>
</feature>
<reference evidence="2" key="1">
    <citation type="submission" date="2023-03" db="EMBL/GenBank/DDBJ databases">
        <title>Massive genome expansion in bonnet fungi (Mycena s.s.) driven by repeated elements and novel gene families across ecological guilds.</title>
        <authorList>
            <consortium name="Lawrence Berkeley National Laboratory"/>
            <person name="Harder C.B."/>
            <person name="Miyauchi S."/>
            <person name="Viragh M."/>
            <person name="Kuo A."/>
            <person name="Thoen E."/>
            <person name="Andreopoulos B."/>
            <person name="Lu D."/>
            <person name="Skrede I."/>
            <person name="Drula E."/>
            <person name="Henrissat B."/>
            <person name="Morin E."/>
            <person name="Kohler A."/>
            <person name="Barry K."/>
            <person name="LaButti K."/>
            <person name="Morin E."/>
            <person name="Salamov A."/>
            <person name="Lipzen A."/>
            <person name="Mereny Z."/>
            <person name="Hegedus B."/>
            <person name="Baldrian P."/>
            <person name="Stursova M."/>
            <person name="Weitz H."/>
            <person name="Taylor A."/>
            <person name="Grigoriev I.V."/>
            <person name="Nagy L.G."/>
            <person name="Martin F."/>
            <person name="Kauserud H."/>
        </authorList>
    </citation>
    <scope>NUCLEOTIDE SEQUENCE</scope>
    <source>
        <strain evidence="2">9144</strain>
    </source>
</reference>
<protein>
    <submittedName>
        <fullName evidence="2">Uncharacterized protein</fullName>
    </submittedName>
</protein>
<gene>
    <name evidence="2" type="ORF">GGX14DRAFT_573407</name>
</gene>
<comment type="caution">
    <text evidence="2">The sequence shown here is derived from an EMBL/GenBank/DDBJ whole genome shotgun (WGS) entry which is preliminary data.</text>
</comment>
<sequence>MPARRDRIAPVFDSHKPRELPKYFSDLAFLFSCSHVTADADQKFHATHFLAIDDQELWELLPEFADHAVSFTEFTAAIFRLYPEANPNRRYSLTDLDTLVTSFSRTISPSRTAFLEFYRRFLVISSFLISKGRLAVFEQSRALVRAIPSNIWPSVHARLHIRCPNKHLDDTYPLDVLHDAIDFILISNPASLAPPPAPSTAATPVPLSTSLAYTSTSASYDPSLAALVSAVNELTHLVSTARLSPVASHFDSPPSPHHPAPRPSPSLPSRPASCSYCSNPAHLIARCPFVAVDIAAGVCKRNAEGKIVLPSGLFILHGVVGSNLRARIASWHAANSVARPAPVLQSQTDPSSSRVCIELSASTPSRQQSPTHLAHHEPSLQPHDPASPLFASLSRSAPTPARVSPPTSVPSLSEQDHIAALKSQIAMLRARRQDARIAAITTAPETCSTAVFLSQVVSPSPEFFQPRATCSIDKQRCLDPPHRQLLPATSKIRAYTPLLAPQIDFASPAPYHAPEPQLASALTNKPSPSSLASSYSVKTHPMCPEPISASTATVSQLYAPHAVTRAVASSRTSYTATAPAPVSSVASSCVLSRPEQSPCTVSPVSVPPQSYKHPSAVEFFQERPVHIESHLPLPHSFPEPYAAMQSRRSAPLSSQSPPGDLVADFEFPANSMPALSRSASTSRPESAAAPAVTLASIP</sequence>
<keyword evidence="3" id="KW-1185">Reference proteome</keyword>
<dbReference type="Proteomes" id="UP001219525">
    <property type="component" value="Unassembled WGS sequence"/>
</dbReference>
<feature type="region of interest" description="Disordered" evidence="1">
    <location>
        <begin position="643"/>
        <end position="698"/>
    </location>
</feature>
<proteinExistence type="predicted"/>
<evidence type="ECO:0000313" key="3">
    <source>
        <dbReference type="Proteomes" id="UP001219525"/>
    </source>
</evidence>